<feature type="compositionally biased region" description="Polar residues" evidence="1">
    <location>
        <begin position="140"/>
        <end position="153"/>
    </location>
</feature>
<name>A0A2K1R076_9PEZI</name>
<dbReference type="PANTHER" id="PTHR15410:SF2">
    <property type="entry name" value="HIRA-INTERACTING PROTEIN 3"/>
    <property type="match status" value="1"/>
</dbReference>
<feature type="compositionally biased region" description="Basic and acidic residues" evidence="1">
    <location>
        <begin position="220"/>
        <end position="231"/>
    </location>
</feature>
<feature type="compositionally biased region" description="Low complexity" evidence="1">
    <location>
        <begin position="170"/>
        <end position="180"/>
    </location>
</feature>
<feature type="compositionally biased region" description="Acidic residues" evidence="1">
    <location>
        <begin position="181"/>
        <end position="190"/>
    </location>
</feature>
<dbReference type="STRING" id="2082308.A0A2K1R076"/>
<proteinExistence type="predicted"/>
<dbReference type="PANTHER" id="PTHR15410">
    <property type="entry name" value="HIRA-INTERACTING PROTEIN 3"/>
    <property type="match status" value="1"/>
</dbReference>
<dbReference type="Proteomes" id="UP000243797">
    <property type="component" value="Unassembled WGS sequence"/>
</dbReference>
<gene>
    <name evidence="2" type="ORF">CAC42_2949</name>
</gene>
<dbReference type="EMBL" id="NKHZ01000018">
    <property type="protein sequence ID" value="PNS20704.1"/>
    <property type="molecule type" value="Genomic_DNA"/>
</dbReference>
<sequence length="348" mass="37793">MPGSPNDSDIEEALRNAVQSLYEAGNVTVKLARAAAEEQLGLDDGFLKSDGAWKNRSSEIIKTMAAELQESPVKPTTTAKAQTKPTPSKKRSKGAVEKPSKRRKRESSESEHDPEEDPAMVSDSGLESPAPAKTKPLTKQRISATKKPQSDSSELSEHADVDENSEDDNGGNAATNNTADSESELSDVIDEPAPRRKRTSGAAKTPKQSGKAAKAKPKKTGKDAELPPDETEIKRLQSWLVKCGIRKLWGKELKPYETNKAKIKHLKGMLEDAGMTGRYSNEKASAIKEARELAADLEAVKEGNKQWGEDKAKASASDESEEDAPPPPPRRSVTSRFVDFGDEDSDEE</sequence>
<feature type="compositionally biased region" description="Low complexity" evidence="1">
    <location>
        <begin position="72"/>
        <end position="86"/>
    </location>
</feature>
<protein>
    <submittedName>
        <fullName evidence="2">HIRA-interacting protein 3</fullName>
    </submittedName>
</protein>
<evidence type="ECO:0000313" key="2">
    <source>
        <dbReference type="EMBL" id="PNS20704.1"/>
    </source>
</evidence>
<keyword evidence="3" id="KW-1185">Reference proteome</keyword>
<feature type="region of interest" description="Disordered" evidence="1">
    <location>
        <begin position="66"/>
        <end position="231"/>
    </location>
</feature>
<evidence type="ECO:0000313" key="3">
    <source>
        <dbReference type="Proteomes" id="UP000243797"/>
    </source>
</evidence>
<dbReference type="InterPro" id="IPR037647">
    <property type="entry name" value="HIRIP3"/>
</dbReference>
<reference evidence="2 3" key="1">
    <citation type="submission" date="2017-06" db="EMBL/GenBank/DDBJ databases">
        <title>Draft genome sequence of a variant of Elsinoe murrayae.</title>
        <authorList>
            <person name="Cheng Q."/>
        </authorList>
    </citation>
    <scope>NUCLEOTIDE SEQUENCE [LARGE SCALE GENOMIC DNA]</scope>
    <source>
        <strain evidence="2 3">CQ-2017a</strain>
    </source>
</reference>
<feature type="compositionally biased region" description="Basic and acidic residues" evidence="1">
    <location>
        <begin position="299"/>
        <end position="313"/>
    </location>
</feature>
<dbReference type="OrthoDB" id="552755at2759"/>
<dbReference type="GO" id="GO:0005634">
    <property type="term" value="C:nucleus"/>
    <property type="evidence" value="ECO:0007669"/>
    <property type="project" value="TreeGrafter"/>
</dbReference>
<accession>A0A2K1R076</accession>
<feature type="region of interest" description="Disordered" evidence="1">
    <location>
        <begin position="299"/>
        <end position="348"/>
    </location>
</feature>
<dbReference type="AlphaFoldDB" id="A0A2K1R076"/>
<dbReference type="InParanoid" id="A0A2K1R076"/>
<evidence type="ECO:0000256" key="1">
    <source>
        <dbReference type="SAM" id="MobiDB-lite"/>
    </source>
</evidence>
<organism evidence="2 3">
    <name type="scientific">Sphaceloma murrayae</name>
    <dbReference type="NCBI Taxonomy" id="2082308"/>
    <lineage>
        <taxon>Eukaryota</taxon>
        <taxon>Fungi</taxon>
        <taxon>Dikarya</taxon>
        <taxon>Ascomycota</taxon>
        <taxon>Pezizomycotina</taxon>
        <taxon>Dothideomycetes</taxon>
        <taxon>Dothideomycetidae</taxon>
        <taxon>Myriangiales</taxon>
        <taxon>Elsinoaceae</taxon>
        <taxon>Sphaceloma</taxon>
    </lineage>
</organism>
<comment type="caution">
    <text evidence="2">The sequence shown here is derived from an EMBL/GenBank/DDBJ whole genome shotgun (WGS) entry which is preliminary data.</text>
</comment>